<dbReference type="InterPro" id="IPR057471">
    <property type="entry name" value="CHMP7_WHD"/>
</dbReference>
<sequence length="456" mass="51304">MSNSTEMSLPPDWDDDERMNFMFSDFKENRDVNTTDWDSKMDFWTALIIKSCRDRGTVCVNLQELNKTFKRKEKSPLGLSTVLQSMARCGKIQRESEFAANVDCGWLSWGVGLLLVKPLKWTFSTLLGSSRVPLEESFVIIELVKEKATELLRVYRSSEFASRSILSFQELCALSSDVCADESTLCMALLQLQRDKQVTVSLYEGEKIVKFCQPGQDRVSAVSDVDIGIYQLQRSEKLLGERVEKLGLEADKCREEAKLLLTEGKRSQALRCLRGRKRVEKRADNLFAKLESIRGILDRIAQSQTDKMVMQAYQAGVSALRLSLKDVTVERAESLVDQIQELCDTQDEVNQTISSGVTSTDEDMDELEEELKSLLDESKPDSISGLPEVPANGLRPSGEPCLPGRDLLSCLPAVPHSHLNITTEQLEEELNQLTLTDSGFQQKRMTSPAKRLEPAQ</sequence>
<dbReference type="AlphaFoldDB" id="A0A4W6FHF1"/>
<proteinExistence type="inferred from homology"/>
<dbReference type="Proteomes" id="UP000314980">
    <property type="component" value="Unassembled WGS sequence"/>
</dbReference>
<evidence type="ECO:0000313" key="13">
    <source>
        <dbReference type="Ensembl" id="ENSLCAP00010050671.1"/>
    </source>
</evidence>
<dbReference type="GO" id="GO:0032511">
    <property type="term" value="P:late endosome to vacuole transport via multivesicular body sorting pathway"/>
    <property type="evidence" value="ECO:0007669"/>
    <property type="project" value="TreeGrafter"/>
</dbReference>
<dbReference type="PANTHER" id="PTHR22761:SF21">
    <property type="entry name" value="CHARGED MULTIVESICULAR BODY PROTEIN 7"/>
    <property type="match status" value="1"/>
</dbReference>
<dbReference type="Proteomes" id="UP000694890">
    <property type="component" value="Linkage group LG13"/>
</dbReference>
<dbReference type="InParanoid" id="A0A4W6FHF1"/>
<dbReference type="GeneTree" id="ENSGT00720000108860"/>
<evidence type="ECO:0000256" key="3">
    <source>
        <dbReference type="ARBA" id="ARBA00006190"/>
    </source>
</evidence>
<dbReference type="KEGG" id="lcf:108878353"/>
<evidence type="ECO:0000313" key="14">
    <source>
        <dbReference type="Proteomes" id="UP000314980"/>
    </source>
</evidence>
<accession>A0A4W6FHF1</accession>
<evidence type="ECO:0000256" key="10">
    <source>
        <dbReference type="ARBA" id="ARBA00041629"/>
    </source>
</evidence>
<dbReference type="GO" id="GO:0009898">
    <property type="term" value="C:cytoplasmic side of plasma membrane"/>
    <property type="evidence" value="ECO:0007669"/>
    <property type="project" value="TreeGrafter"/>
</dbReference>
<gene>
    <name evidence="13" type="primary">CHMP7</name>
    <name evidence="15" type="synonym">chmp7</name>
</gene>
<evidence type="ECO:0000256" key="4">
    <source>
        <dbReference type="ARBA" id="ARBA00022448"/>
    </source>
</evidence>
<keyword evidence="6" id="KW-0653">Protein transport</keyword>
<dbReference type="InterPro" id="IPR005024">
    <property type="entry name" value="Snf7_fam"/>
</dbReference>
<dbReference type="GO" id="GO:0000815">
    <property type="term" value="C:ESCRT III complex"/>
    <property type="evidence" value="ECO:0007669"/>
    <property type="project" value="TreeGrafter"/>
</dbReference>
<keyword evidence="8" id="KW-0539">Nucleus</keyword>
<reference evidence="15" key="2">
    <citation type="submission" date="2025-04" db="UniProtKB">
        <authorList>
            <consortium name="RefSeq"/>
        </authorList>
    </citation>
    <scope>IDENTIFICATION</scope>
    <source>
        <tissue evidence="15">Brain</tissue>
    </source>
</reference>
<feature type="region of interest" description="Disordered" evidence="11">
    <location>
        <begin position="437"/>
        <end position="456"/>
    </location>
</feature>
<dbReference type="Gene3D" id="6.10.140.1230">
    <property type="match status" value="1"/>
</dbReference>
<keyword evidence="4" id="KW-0813">Transport</keyword>
<protein>
    <recommendedName>
        <fullName evidence="9">Charged multivesicular body protein 7</fullName>
    </recommendedName>
    <alternativeName>
        <fullName evidence="10">Chromatin-modifying protein 7</fullName>
    </alternativeName>
</protein>
<keyword evidence="14" id="KW-1185">Reference proteome</keyword>
<comment type="subcellular location">
    <subcellularLocation>
        <location evidence="2">Cytoplasm</location>
    </subcellularLocation>
    <subcellularLocation>
        <location evidence="1">Nucleus envelope</location>
    </subcellularLocation>
</comment>
<evidence type="ECO:0000256" key="5">
    <source>
        <dbReference type="ARBA" id="ARBA00022490"/>
    </source>
</evidence>
<name>A0A4W6FHF1_LATCA</name>
<evidence type="ECO:0000256" key="7">
    <source>
        <dbReference type="ARBA" id="ARBA00023054"/>
    </source>
</evidence>
<organism evidence="13 14">
    <name type="scientific">Lates calcarifer</name>
    <name type="common">Barramundi</name>
    <name type="synonym">Holocentrus calcarifer</name>
    <dbReference type="NCBI Taxonomy" id="8187"/>
    <lineage>
        <taxon>Eukaryota</taxon>
        <taxon>Metazoa</taxon>
        <taxon>Chordata</taxon>
        <taxon>Craniata</taxon>
        <taxon>Vertebrata</taxon>
        <taxon>Euteleostomi</taxon>
        <taxon>Actinopterygii</taxon>
        <taxon>Neopterygii</taxon>
        <taxon>Teleostei</taxon>
        <taxon>Neoteleostei</taxon>
        <taxon>Acanthomorphata</taxon>
        <taxon>Carangaria</taxon>
        <taxon>Carangaria incertae sedis</taxon>
        <taxon>Centropomidae</taxon>
        <taxon>Lates</taxon>
    </lineage>
</organism>
<evidence type="ECO:0000256" key="11">
    <source>
        <dbReference type="SAM" id="MobiDB-lite"/>
    </source>
</evidence>
<dbReference type="RefSeq" id="XP_018524486.1">
    <property type="nucleotide sequence ID" value="XM_018668970.2"/>
</dbReference>
<reference evidence="14" key="1">
    <citation type="submission" date="2015-09" db="EMBL/GenBank/DDBJ databases">
        <authorList>
            <person name="Sai Rama Sridatta P."/>
        </authorList>
    </citation>
    <scope>NUCLEOTIDE SEQUENCE [LARGE SCALE GENOMIC DNA]</scope>
</reference>
<keyword evidence="5" id="KW-0963">Cytoplasm</keyword>
<evidence type="ECO:0000256" key="1">
    <source>
        <dbReference type="ARBA" id="ARBA00004259"/>
    </source>
</evidence>
<dbReference type="Pfam" id="PF25880">
    <property type="entry name" value="WHD_CHMP7_1st"/>
    <property type="match status" value="1"/>
</dbReference>
<dbReference type="GeneID" id="108878353"/>
<dbReference type="PANTHER" id="PTHR22761">
    <property type="entry name" value="CHARGED MULTIVESICULAR BODY PROTEIN"/>
    <property type="match status" value="1"/>
</dbReference>
<dbReference type="Pfam" id="PF03357">
    <property type="entry name" value="Snf7"/>
    <property type="match status" value="1"/>
</dbReference>
<dbReference type="CTD" id="91782"/>
<evidence type="ECO:0000256" key="8">
    <source>
        <dbReference type="ARBA" id="ARBA00023242"/>
    </source>
</evidence>
<dbReference type="Ensembl" id="ENSLCAT00010051994.1">
    <property type="protein sequence ID" value="ENSLCAP00010050671.1"/>
    <property type="gene ID" value="ENSLCAG00010023623.1"/>
</dbReference>
<dbReference type="GO" id="GO:0006900">
    <property type="term" value="P:vesicle budding from membrane"/>
    <property type="evidence" value="ECO:0007669"/>
    <property type="project" value="TreeGrafter"/>
</dbReference>
<feature type="domain" description="CHMP7 winged helix" evidence="12">
    <location>
        <begin position="144"/>
        <end position="212"/>
    </location>
</feature>
<evidence type="ECO:0000256" key="2">
    <source>
        <dbReference type="ARBA" id="ARBA00004496"/>
    </source>
</evidence>
<reference evidence="13" key="3">
    <citation type="submission" date="2025-05" db="UniProtKB">
        <authorList>
            <consortium name="Ensembl"/>
        </authorList>
    </citation>
    <scope>IDENTIFICATION</scope>
</reference>
<evidence type="ECO:0000256" key="6">
    <source>
        <dbReference type="ARBA" id="ARBA00022927"/>
    </source>
</evidence>
<comment type="similarity">
    <text evidence="3">Belongs to the SNF7 family.</text>
</comment>
<feature type="region of interest" description="Disordered" evidence="11">
    <location>
        <begin position="375"/>
        <end position="400"/>
    </location>
</feature>
<dbReference type="STRING" id="8187.ENSLCAP00010050671"/>
<dbReference type="Pfam" id="PF25239">
    <property type="entry name" value="WHD_CHMP7"/>
    <property type="match status" value="1"/>
</dbReference>
<dbReference type="GO" id="GO:0005635">
    <property type="term" value="C:nuclear envelope"/>
    <property type="evidence" value="ECO:0007669"/>
    <property type="project" value="UniProtKB-SubCell"/>
</dbReference>
<evidence type="ECO:0000256" key="9">
    <source>
        <dbReference type="ARBA" id="ARBA00041077"/>
    </source>
</evidence>
<evidence type="ECO:0000259" key="12">
    <source>
        <dbReference type="Pfam" id="PF25239"/>
    </source>
</evidence>
<evidence type="ECO:0000313" key="15">
    <source>
        <dbReference type="RefSeq" id="XP_018524486.1"/>
    </source>
</evidence>
<keyword evidence="7" id="KW-0175">Coiled coil</keyword>
<dbReference type="GO" id="GO:0015031">
    <property type="term" value="P:protein transport"/>
    <property type="evidence" value="ECO:0007669"/>
    <property type="project" value="UniProtKB-KW"/>
</dbReference>
<dbReference type="OrthoDB" id="10250120at2759"/>
<dbReference type="GO" id="GO:0005771">
    <property type="term" value="C:multivesicular body"/>
    <property type="evidence" value="ECO:0007669"/>
    <property type="project" value="TreeGrafter"/>
</dbReference>